<dbReference type="PANTHER" id="PTHR10000:SF8">
    <property type="entry name" value="HAD SUPERFAMILY HYDROLASE-LIKE, TYPE 3"/>
    <property type="match status" value="1"/>
</dbReference>
<dbReference type="PANTHER" id="PTHR10000">
    <property type="entry name" value="PHOSPHOSERINE PHOSPHATASE"/>
    <property type="match status" value="1"/>
</dbReference>
<evidence type="ECO:0000313" key="2">
    <source>
        <dbReference type="Proteomes" id="UP001576776"/>
    </source>
</evidence>
<dbReference type="EMBL" id="JBHFNS010000092">
    <property type="protein sequence ID" value="MFB2938852.1"/>
    <property type="molecule type" value="Genomic_DNA"/>
</dbReference>
<accession>A0ABV4YJ42</accession>
<protein>
    <submittedName>
        <fullName evidence="1">HAD-IIB family hydrolase</fullName>
    </submittedName>
</protein>
<comment type="caution">
    <text evidence="1">The sequence shown here is derived from an EMBL/GenBank/DDBJ whole genome shotgun (WGS) entry which is preliminary data.</text>
</comment>
<sequence length="260" mass="28752">MSLIPLSEQTVFAEKNISLIASDMDGTLTRNSKFTSALLKALEALAAAKISVLLVTGRSAGWVQGLKSYLPVTGAIAENGGVFFPANSDQPKLLTPIPDLITHRQQLAATFAYLKSHFSQIQESTDNPFRLTDWTFDVQGLTTTELQQLEKLCHGKNWGFTYSTVQCHIKPENQTKATSLLQVLNSYFPQITTENLITVGDSPNDETLFDRSIFPFSVGVANILHYKDKLKFLPTYVTSLAEGEGFRELAELVLLNNNHP</sequence>
<gene>
    <name evidence="1" type="ORF">ACE1B6_26670</name>
</gene>
<dbReference type="RefSeq" id="WP_413260324.1">
    <property type="nucleotide sequence ID" value="NZ_JBHFNS010000092.1"/>
</dbReference>
<dbReference type="Gene3D" id="3.90.1070.10">
    <property type="match status" value="1"/>
</dbReference>
<organism evidence="1 2">
    <name type="scientific">Floridaenema fluviatile BLCC-F154</name>
    <dbReference type="NCBI Taxonomy" id="3153640"/>
    <lineage>
        <taxon>Bacteria</taxon>
        <taxon>Bacillati</taxon>
        <taxon>Cyanobacteriota</taxon>
        <taxon>Cyanophyceae</taxon>
        <taxon>Oscillatoriophycideae</taxon>
        <taxon>Aerosakkonematales</taxon>
        <taxon>Aerosakkonemataceae</taxon>
        <taxon>Floridanema</taxon>
        <taxon>Floridanema fluviatile</taxon>
    </lineage>
</organism>
<reference evidence="1 2" key="1">
    <citation type="submission" date="2024-09" db="EMBL/GenBank/DDBJ databases">
        <title>Floridaenema gen nov. (Aerosakkonemataceae, Aerosakkonematales ord. nov., Cyanobacteria) from benthic tropical and subtropical fresh waters, with the description of four new species.</title>
        <authorList>
            <person name="Moretto J.A."/>
            <person name="Berthold D.E."/>
            <person name="Lefler F.W."/>
            <person name="Huang I.-S."/>
            <person name="Laughinghouse H. IV."/>
        </authorList>
    </citation>
    <scope>NUCLEOTIDE SEQUENCE [LARGE SCALE GENOMIC DNA]</scope>
    <source>
        <strain evidence="1 2">BLCC-F154</strain>
    </source>
</reference>
<name>A0ABV4YJ42_9CYAN</name>
<evidence type="ECO:0000313" key="1">
    <source>
        <dbReference type="EMBL" id="MFB2938852.1"/>
    </source>
</evidence>
<dbReference type="Gene3D" id="3.40.50.1000">
    <property type="entry name" value="HAD superfamily/HAD-like"/>
    <property type="match status" value="1"/>
</dbReference>
<dbReference type="SUPFAM" id="SSF56784">
    <property type="entry name" value="HAD-like"/>
    <property type="match status" value="1"/>
</dbReference>
<dbReference type="NCBIfam" id="TIGR01484">
    <property type="entry name" value="HAD-SF-IIB"/>
    <property type="match status" value="1"/>
</dbReference>
<dbReference type="GO" id="GO:0016787">
    <property type="term" value="F:hydrolase activity"/>
    <property type="evidence" value="ECO:0007669"/>
    <property type="project" value="UniProtKB-KW"/>
</dbReference>
<keyword evidence="2" id="KW-1185">Reference proteome</keyword>
<proteinExistence type="predicted"/>
<dbReference type="InterPro" id="IPR006379">
    <property type="entry name" value="HAD-SF_hydro_IIB"/>
</dbReference>
<dbReference type="Proteomes" id="UP001576776">
    <property type="component" value="Unassembled WGS sequence"/>
</dbReference>
<dbReference type="InterPro" id="IPR023214">
    <property type="entry name" value="HAD_sf"/>
</dbReference>
<dbReference type="Pfam" id="PF08282">
    <property type="entry name" value="Hydrolase_3"/>
    <property type="match status" value="2"/>
</dbReference>
<dbReference type="InterPro" id="IPR036412">
    <property type="entry name" value="HAD-like_sf"/>
</dbReference>
<keyword evidence="1" id="KW-0378">Hydrolase</keyword>